<name>A0A2S5KX72_9PROT</name>
<evidence type="ECO:0000313" key="16">
    <source>
        <dbReference type="Proteomes" id="UP000238196"/>
    </source>
</evidence>
<evidence type="ECO:0000256" key="4">
    <source>
        <dbReference type="ARBA" id="ARBA00014657"/>
    </source>
</evidence>
<evidence type="ECO:0000256" key="11">
    <source>
        <dbReference type="PIRNR" id="PIRNR000447"/>
    </source>
</evidence>
<dbReference type="SMART" id="SM00825">
    <property type="entry name" value="PKS_KS"/>
    <property type="match status" value="1"/>
</dbReference>
<dbReference type="InterPro" id="IPR014031">
    <property type="entry name" value="Ketoacyl_synth_C"/>
</dbReference>
<dbReference type="GO" id="GO:0005829">
    <property type="term" value="C:cytosol"/>
    <property type="evidence" value="ECO:0007669"/>
    <property type="project" value="TreeGrafter"/>
</dbReference>
<dbReference type="InterPro" id="IPR014030">
    <property type="entry name" value="Ketoacyl_synth_N"/>
</dbReference>
<dbReference type="UniPathway" id="UPA00094"/>
<dbReference type="PROSITE" id="PS52004">
    <property type="entry name" value="KS3_2"/>
    <property type="match status" value="1"/>
</dbReference>
<dbReference type="AlphaFoldDB" id="A0A2S5KX72"/>
<evidence type="ECO:0000256" key="1">
    <source>
        <dbReference type="ARBA" id="ARBA00005194"/>
    </source>
</evidence>
<keyword evidence="6 11" id="KW-0808">Transferase</keyword>
<dbReference type="Pfam" id="PF00109">
    <property type="entry name" value="ketoacyl-synt"/>
    <property type="match status" value="1"/>
</dbReference>
<dbReference type="InterPro" id="IPR000794">
    <property type="entry name" value="Beta-ketoacyl_synthase"/>
</dbReference>
<keyword evidence="7" id="KW-0276">Fatty acid metabolism</keyword>
<dbReference type="CDD" id="cd00834">
    <property type="entry name" value="KAS_I_II"/>
    <property type="match status" value="1"/>
</dbReference>
<dbReference type="Gene3D" id="3.40.47.10">
    <property type="match status" value="1"/>
</dbReference>
<dbReference type="PANTHER" id="PTHR11712">
    <property type="entry name" value="POLYKETIDE SYNTHASE-RELATED"/>
    <property type="match status" value="1"/>
</dbReference>
<reference evidence="15 16" key="1">
    <citation type="submission" date="2018-02" db="EMBL/GenBank/DDBJ databases">
        <title>novel marine gammaproteobacteria from coastal saline agro ecosystem.</title>
        <authorList>
            <person name="Krishnan R."/>
            <person name="Ramesh Kumar N."/>
        </authorList>
    </citation>
    <scope>NUCLEOTIDE SEQUENCE [LARGE SCALE GENOMIC DNA]</scope>
    <source>
        <strain evidence="15 16">228</strain>
    </source>
</reference>
<keyword evidence="10 11" id="KW-0012">Acyltransferase</keyword>
<dbReference type="EMBL" id="PRLP01000001">
    <property type="protein sequence ID" value="PPC79457.1"/>
    <property type="molecule type" value="Genomic_DNA"/>
</dbReference>
<protein>
    <recommendedName>
        <fullName evidence="4 11">3-oxoacyl-[acyl-carrier-protein] synthase 2</fullName>
        <ecNumber evidence="3 11">2.3.1.179</ecNumber>
    </recommendedName>
</protein>
<evidence type="ECO:0000256" key="8">
    <source>
        <dbReference type="ARBA" id="ARBA00023098"/>
    </source>
</evidence>
<keyword evidence="9 11" id="KW-0275">Fatty acid biosynthesis</keyword>
<dbReference type="NCBIfam" id="TIGR03150">
    <property type="entry name" value="fabF"/>
    <property type="match status" value="1"/>
</dbReference>
<evidence type="ECO:0000256" key="2">
    <source>
        <dbReference type="ARBA" id="ARBA00008467"/>
    </source>
</evidence>
<dbReference type="NCBIfam" id="NF005589">
    <property type="entry name" value="PRK07314.1"/>
    <property type="match status" value="1"/>
</dbReference>
<evidence type="ECO:0000256" key="6">
    <source>
        <dbReference type="ARBA" id="ARBA00022679"/>
    </source>
</evidence>
<dbReference type="FunFam" id="3.40.47.10:FF:000009">
    <property type="entry name" value="3-oxoacyl-[acyl-carrier-protein] synthase 2"/>
    <property type="match status" value="1"/>
</dbReference>
<dbReference type="EC" id="2.3.1.179" evidence="3 11"/>
<comment type="similarity">
    <text evidence="2 11 13">Belongs to the thiolase-like superfamily. Beta-ketoacyl-ACP synthases family.</text>
</comment>
<keyword evidence="8" id="KW-0443">Lipid metabolism</keyword>
<comment type="catalytic activity">
    <reaction evidence="11">
        <text>a fatty acyl-[ACP] + malonyl-[ACP] + H(+) = a 3-oxoacyl-[ACP] + holo-[ACP] + CO2</text>
        <dbReference type="Rhea" id="RHEA:22836"/>
        <dbReference type="Rhea" id="RHEA-COMP:9623"/>
        <dbReference type="Rhea" id="RHEA-COMP:9685"/>
        <dbReference type="Rhea" id="RHEA-COMP:9916"/>
        <dbReference type="Rhea" id="RHEA-COMP:14125"/>
        <dbReference type="ChEBI" id="CHEBI:15378"/>
        <dbReference type="ChEBI" id="CHEBI:16526"/>
        <dbReference type="ChEBI" id="CHEBI:64479"/>
        <dbReference type="ChEBI" id="CHEBI:78449"/>
        <dbReference type="ChEBI" id="CHEBI:78776"/>
        <dbReference type="ChEBI" id="CHEBI:138651"/>
    </reaction>
</comment>
<evidence type="ECO:0000256" key="12">
    <source>
        <dbReference type="PIRSR" id="PIRSR000447-1"/>
    </source>
</evidence>
<evidence type="ECO:0000256" key="13">
    <source>
        <dbReference type="RuleBase" id="RU003694"/>
    </source>
</evidence>
<dbReference type="Pfam" id="PF02801">
    <property type="entry name" value="Ketoacyl-synt_C"/>
    <property type="match status" value="1"/>
</dbReference>
<comment type="caution">
    <text evidence="15">The sequence shown here is derived from an EMBL/GenBank/DDBJ whole genome shotgun (WGS) entry which is preliminary data.</text>
</comment>
<evidence type="ECO:0000256" key="7">
    <source>
        <dbReference type="ARBA" id="ARBA00022832"/>
    </source>
</evidence>
<dbReference type="InterPro" id="IPR020841">
    <property type="entry name" value="PKS_Beta-ketoAc_synthase_dom"/>
</dbReference>
<sequence>MRKRVVVTGLGIVSPLGNDLETAWTACRSGRSGIGLITRFDASDLKTHIAGEVRNFEIPSVIPAKDAKKMDVLDLYAIAATQQALDDAGLKITDDIADDVGVSLGVGIGGEVTLEKNVLLMEEKGPGRISPFFVPMILPNMAAGYVSLTFGTRNYNAVTLSACASSSHAIGDAFRHIERGDAKAMIVGGSEGALTKLCMGGFAAMKALSTRNDAPEKASRPYDRDRDGFVFSEGAAILILEELEFAQARGARIYCELAGYGVSSDAHHISAPTVEGPARSIRLAIKDAGATPDQLDYINAHATSTPVGDINELRAIQTVLQEHASKISVSATKSMTGHMLGAAGAIEAVLTVMAMQDNFVPPSINIDNLDPDCELDVTPNEGRERSIDLALSNSFGFGGTNASLVFRRLKDV</sequence>
<dbReference type="GO" id="GO:0004315">
    <property type="term" value="F:3-oxoacyl-[acyl-carrier-protein] synthase activity"/>
    <property type="evidence" value="ECO:0007669"/>
    <property type="project" value="UniProtKB-UniRule"/>
</dbReference>
<evidence type="ECO:0000256" key="9">
    <source>
        <dbReference type="ARBA" id="ARBA00023160"/>
    </source>
</evidence>
<feature type="active site" description="For beta-ketoacyl synthase activity" evidence="12">
    <location>
        <position position="163"/>
    </location>
</feature>
<evidence type="ECO:0000259" key="14">
    <source>
        <dbReference type="PROSITE" id="PS52004"/>
    </source>
</evidence>
<dbReference type="InterPro" id="IPR016039">
    <property type="entry name" value="Thiolase-like"/>
</dbReference>
<proteinExistence type="inferred from homology"/>
<dbReference type="Proteomes" id="UP000238196">
    <property type="component" value="Unassembled WGS sequence"/>
</dbReference>
<dbReference type="GO" id="GO:0006633">
    <property type="term" value="P:fatty acid biosynthetic process"/>
    <property type="evidence" value="ECO:0007669"/>
    <property type="project" value="UniProtKB-UniRule"/>
</dbReference>
<comment type="function">
    <text evidence="11">Involved in the type II fatty acid elongation cycle. Catalyzes the elongation of a wide range of acyl-ACP by the addition of two carbons from malonyl-ACP to an acyl acceptor. Can efficiently catalyze the conversion of palmitoleoyl-ACP (cis-hexadec-9-enoyl-ACP) to cis-vaccenoyl-ACP (cis-octadec-11-enoyl-ACP), an essential step in the thermal regulation of fatty acid composition.</text>
</comment>
<dbReference type="PANTHER" id="PTHR11712:SF336">
    <property type="entry name" value="3-OXOACYL-[ACYL-CARRIER-PROTEIN] SYNTHASE, MITOCHONDRIAL"/>
    <property type="match status" value="1"/>
</dbReference>
<dbReference type="InterPro" id="IPR017568">
    <property type="entry name" value="3-oxoacyl-ACP_synth-2"/>
</dbReference>
<feature type="domain" description="Ketosynthase family 3 (KS3)" evidence="14">
    <location>
        <begin position="2"/>
        <end position="408"/>
    </location>
</feature>
<evidence type="ECO:0000256" key="5">
    <source>
        <dbReference type="ARBA" id="ARBA00022516"/>
    </source>
</evidence>
<dbReference type="PIRSF" id="PIRSF000447">
    <property type="entry name" value="KAS_II"/>
    <property type="match status" value="1"/>
</dbReference>
<dbReference type="SUPFAM" id="SSF53901">
    <property type="entry name" value="Thiolase-like"/>
    <property type="match status" value="2"/>
</dbReference>
<organism evidence="15 16">
    <name type="scientific">Proteobacteria bacterium 228</name>
    <dbReference type="NCBI Taxonomy" id="2083153"/>
    <lineage>
        <taxon>Bacteria</taxon>
        <taxon>Pseudomonadati</taxon>
        <taxon>Pseudomonadota</taxon>
    </lineage>
</organism>
<accession>A0A2S5KX72</accession>
<gene>
    <name evidence="15" type="primary">fabF</name>
    <name evidence="15" type="ORF">C4K68_00650</name>
</gene>
<evidence type="ECO:0000256" key="3">
    <source>
        <dbReference type="ARBA" id="ARBA00012356"/>
    </source>
</evidence>
<comment type="pathway">
    <text evidence="1 11">Lipid metabolism; fatty acid biosynthesis.</text>
</comment>
<comment type="catalytic activity">
    <reaction evidence="11">
        <text>(9Z)-hexadecenoyl-[ACP] + malonyl-[ACP] + H(+) = 3-oxo-(11Z)-octadecenoyl-[ACP] + holo-[ACP] + CO2</text>
        <dbReference type="Rhea" id="RHEA:55040"/>
        <dbReference type="Rhea" id="RHEA-COMP:9623"/>
        <dbReference type="Rhea" id="RHEA-COMP:9685"/>
        <dbReference type="Rhea" id="RHEA-COMP:10800"/>
        <dbReference type="Rhea" id="RHEA-COMP:14074"/>
        <dbReference type="ChEBI" id="CHEBI:15378"/>
        <dbReference type="ChEBI" id="CHEBI:16526"/>
        <dbReference type="ChEBI" id="CHEBI:64479"/>
        <dbReference type="ChEBI" id="CHEBI:78449"/>
        <dbReference type="ChEBI" id="CHEBI:83989"/>
        <dbReference type="ChEBI" id="CHEBI:138538"/>
        <dbReference type="EC" id="2.3.1.179"/>
    </reaction>
</comment>
<dbReference type="OrthoDB" id="5288344at2"/>
<evidence type="ECO:0000256" key="10">
    <source>
        <dbReference type="ARBA" id="ARBA00023315"/>
    </source>
</evidence>
<evidence type="ECO:0000313" key="15">
    <source>
        <dbReference type="EMBL" id="PPC79457.1"/>
    </source>
</evidence>
<keyword evidence="5 11" id="KW-0444">Lipid biosynthesis</keyword>